<dbReference type="PATRIC" id="fig|1235802.3.peg.1845"/>
<name>N2AK97_9FIRM</name>
<accession>N2AK97</accession>
<evidence type="ECO:0000313" key="2">
    <source>
        <dbReference type="EMBL" id="EMZ29652.1"/>
    </source>
</evidence>
<proteinExistence type="predicted"/>
<keyword evidence="3" id="KW-1185">Reference proteome</keyword>
<keyword evidence="1" id="KW-0472">Membrane</keyword>
<evidence type="ECO:0000313" key="3">
    <source>
        <dbReference type="Proteomes" id="UP000012589"/>
    </source>
</evidence>
<dbReference type="AlphaFoldDB" id="N2AK97"/>
<dbReference type="Proteomes" id="UP000012589">
    <property type="component" value="Unassembled WGS sequence"/>
</dbReference>
<keyword evidence="1" id="KW-1133">Transmembrane helix</keyword>
<dbReference type="STRING" id="1235802.C823_01744"/>
<evidence type="ECO:0000256" key="1">
    <source>
        <dbReference type="SAM" id="Phobius"/>
    </source>
</evidence>
<reference evidence="2 3" key="1">
    <citation type="journal article" date="2014" name="Genome Announc.">
        <title>Draft genome sequences of the altered schaedler flora, a defined bacterial community from gnotobiotic mice.</title>
        <authorList>
            <person name="Wannemuehler M.J."/>
            <person name="Overstreet A.M."/>
            <person name="Ward D.V."/>
            <person name="Phillips G.J."/>
        </authorList>
    </citation>
    <scope>NUCLEOTIDE SEQUENCE [LARGE SCALE GENOMIC DNA]</scope>
    <source>
        <strain evidence="2 3">ASF492</strain>
    </source>
</reference>
<keyword evidence="1" id="KW-0812">Transmembrane</keyword>
<organism evidence="2 3">
    <name type="scientific">Eubacterium plexicaudatum ASF492</name>
    <dbReference type="NCBI Taxonomy" id="1235802"/>
    <lineage>
        <taxon>Bacteria</taxon>
        <taxon>Bacillati</taxon>
        <taxon>Bacillota</taxon>
        <taxon>Clostridia</taxon>
        <taxon>Eubacteriales</taxon>
        <taxon>Eubacteriaceae</taxon>
        <taxon>Eubacterium</taxon>
    </lineage>
</organism>
<dbReference type="HOGENOM" id="CLU_1486936_0_0_9"/>
<feature type="transmembrane region" description="Helical" evidence="1">
    <location>
        <begin position="20"/>
        <end position="43"/>
    </location>
</feature>
<gene>
    <name evidence="2" type="ORF">C823_01744</name>
</gene>
<feature type="transmembrane region" description="Helical" evidence="1">
    <location>
        <begin position="49"/>
        <end position="72"/>
    </location>
</feature>
<comment type="caution">
    <text evidence="2">The sequence shown here is derived from an EMBL/GenBank/DDBJ whole genome shotgun (WGS) entry which is preliminary data.</text>
</comment>
<feature type="transmembrane region" description="Helical" evidence="1">
    <location>
        <begin position="159"/>
        <end position="177"/>
    </location>
</feature>
<sequence>MDKIRNFDRQWKQVHENDFLLGKLSAGLQCGCGMIFLFIPVGIYKYAEYFMWVGCLLCTAGVNQYMQLYLCVREDGRPVPIGEKLKYMPVDMNLFKKVRMGYLNRICVRLGTVSFLLQQLVAYLNHSFGWKSILFAAVWVLNIWIINGITIFAAQRKMVFIELAGGLFVLLINYMMYCVIK</sequence>
<feature type="transmembrane region" description="Helical" evidence="1">
    <location>
        <begin position="133"/>
        <end position="152"/>
    </location>
</feature>
<dbReference type="EMBL" id="AQFT01000056">
    <property type="protein sequence ID" value="EMZ29652.1"/>
    <property type="molecule type" value="Genomic_DNA"/>
</dbReference>
<protein>
    <submittedName>
        <fullName evidence="2">Uncharacterized protein</fullName>
    </submittedName>
</protein>